<feature type="compositionally biased region" description="Acidic residues" evidence="1">
    <location>
        <begin position="59"/>
        <end position="74"/>
    </location>
</feature>
<dbReference type="Proteomes" id="UP000192907">
    <property type="component" value="Unassembled WGS sequence"/>
</dbReference>
<evidence type="ECO:0000256" key="1">
    <source>
        <dbReference type="SAM" id="MobiDB-lite"/>
    </source>
</evidence>
<gene>
    <name evidence="2" type="ORF">SAMN06296036_103309</name>
</gene>
<feature type="region of interest" description="Disordered" evidence="1">
    <location>
        <begin position="59"/>
        <end position="80"/>
    </location>
</feature>
<protein>
    <submittedName>
        <fullName evidence="2">Uncharacterized protein</fullName>
    </submittedName>
</protein>
<dbReference type="AlphaFoldDB" id="A0A1Y6BC09"/>
<feature type="region of interest" description="Disordered" evidence="1">
    <location>
        <begin position="18"/>
        <end position="47"/>
    </location>
</feature>
<name>A0A1Y6BC09_9BACT</name>
<evidence type="ECO:0000313" key="3">
    <source>
        <dbReference type="Proteomes" id="UP000192907"/>
    </source>
</evidence>
<keyword evidence="3" id="KW-1185">Reference proteome</keyword>
<dbReference type="EMBL" id="FWZT01000003">
    <property type="protein sequence ID" value="SMF03081.1"/>
    <property type="molecule type" value="Genomic_DNA"/>
</dbReference>
<sequence>MKIFLTLILALGSIQCGQQKTDNPTYPDGPLPKKGSTEGSTASIDGILDSEQSAIIDEEQQAQEQELSDPEQAEAGEQQTGYGSIRIQITEMKQDCSGNTTNIQELLFKMNGEFLVDSFSSYPDNRDPIYNTGKIGPYDAQISTSGDFETFYPFEAFGGGFGGGWFSNRNSFENATPSPAVGEVWFQVSFGEAKPSFESLYIKGGSATLPDFAACAPSQLRVLGSNDLGETWVLLGSTNSDTQPGIEISLNNNPSS</sequence>
<proteinExistence type="predicted"/>
<reference evidence="3" key="1">
    <citation type="submission" date="2017-04" db="EMBL/GenBank/DDBJ databases">
        <authorList>
            <person name="Varghese N."/>
            <person name="Submissions S."/>
        </authorList>
    </citation>
    <scope>NUCLEOTIDE SEQUENCE [LARGE SCALE GENOMIC DNA]</scope>
    <source>
        <strain evidence="3">RKEM611</strain>
    </source>
</reference>
<evidence type="ECO:0000313" key="2">
    <source>
        <dbReference type="EMBL" id="SMF03081.1"/>
    </source>
</evidence>
<dbReference type="RefSeq" id="WP_132315809.1">
    <property type="nucleotide sequence ID" value="NZ_FWZT01000003.1"/>
</dbReference>
<accession>A0A1Y6BC09</accession>
<organism evidence="2 3">
    <name type="scientific">Pseudobacteriovorax antillogorgiicola</name>
    <dbReference type="NCBI Taxonomy" id="1513793"/>
    <lineage>
        <taxon>Bacteria</taxon>
        <taxon>Pseudomonadati</taxon>
        <taxon>Bdellovibrionota</taxon>
        <taxon>Oligoflexia</taxon>
        <taxon>Oligoflexales</taxon>
        <taxon>Pseudobacteriovoracaceae</taxon>
        <taxon>Pseudobacteriovorax</taxon>
    </lineage>
</organism>